<dbReference type="Proteomes" id="UP001163321">
    <property type="component" value="Chromosome 10"/>
</dbReference>
<evidence type="ECO:0000313" key="1">
    <source>
        <dbReference type="EMBL" id="KAI9919977.1"/>
    </source>
</evidence>
<proteinExistence type="predicted"/>
<organism evidence="1 2">
    <name type="scientific">Peronosclerospora sorghi</name>
    <dbReference type="NCBI Taxonomy" id="230839"/>
    <lineage>
        <taxon>Eukaryota</taxon>
        <taxon>Sar</taxon>
        <taxon>Stramenopiles</taxon>
        <taxon>Oomycota</taxon>
        <taxon>Peronosporomycetes</taxon>
        <taxon>Peronosporales</taxon>
        <taxon>Peronosporaceae</taxon>
        <taxon>Peronosclerospora</taxon>
    </lineage>
</organism>
<reference evidence="1 2" key="1">
    <citation type="journal article" date="2022" name="bioRxiv">
        <title>The genome of the oomycete Peronosclerospora sorghi, a cosmopolitan pathogen of maize and sorghum, is inflated with dispersed pseudogenes.</title>
        <authorList>
            <person name="Fletcher K."/>
            <person name="Martin F."/>
            <person name="Isakeit T."/>
            <person name="Cavanaugh K."/>
            <person name="Magill C."/>
            <person name="Michelmore R."/>
        </authorList>
    </citation>
    <scope>NUCLEOTIDE SEQUENCE [LARGE SCALE GENOMIC DNA]</scope>
    <source>
        <strain evidence="1">P6</strain>
    </source>
</reference>
<dbReference type="EMBL" id="CM047589">
    <property type="protein sequence ID" value="KAI9919977.1"/>
    <property type="molecule type" value="Genomic_DNA"/>
</dbReference>
<keyword evidence="2" id="KW-1185">Reference proteome</keyword>
<evidence type="ECO:0000313" key="2">
    <source>
        <dbReference type="Proteomes" id="UP001163321"/>
    </source>
</evidence>
<accession>A0ACC0WNM2</accession>
<comment type="caution">
    <text evidence="1">The sequence shown here is derived from an EMBL/GenBank/DDBJ whole genome shotgun (WGS) entry which is preliminary data.</text>
</comment>
<sequence>MARIAADALCLKLSLIFKVPGGGALTQREFELVLQREFERASKSGSMIGLTNASKTFINNL</sequence>
<gene>
    <name evidence="1" type="ORF">PsorP6_015775</name>
</gene>
<name>A0ACC0WNM2_9STRA</name>
<protein>
    <submittedName>
        <fullName evidence="1">Uncharacterized protein</fullName>
    </submittedName>
</protein>